<dbReference type="InterPro" id="IPR027051">
    <property type="entry name" value="XdhC_Rossmann_dom"/>
</dbReference>
<dbReference type="Proteomes" id="UP000701680">
    <property type="component" value="Unassembled WGS sequence"/>
</dbReference>
<feature type="domain" description="XdhC- CoxI" evidence="1">
    <location>
        <begin position="257"/>
        <end position="312"/>
    </location>
</feature>
<gene>
    <name evidence="4" type="ORF">G5A66_09480</name>
    <name evidence="3" type="ORF">G5A75_09505</name>
</gene>
<dbReference type="EMBL" id="JAAIUO010000006">
    <property type="protein sequence ID" value="NSK15096.1"/>
    <property type="molecule type" value="Genomic_DNA"/>
</dbReference>
<evidence type="ECO:0000259" key="1">
    <source>
        <dbReference type="Pfam" id="PF02625"/>
    </source>
</evidence>
<dbReference type="EMBL" id="JAAITX010000006">
    <property type="protein sequence ID" value="NVH58869.1"/>
    <property type="molecule type" value="Genomic_DNA"/>
</dbReference>
<evidence type="ECO:0000313" key="4">
    <source>
        <dbReference type="EMBL" id="NVH58869.1"/>
    </source>
</evidence>
<dbReference type="InterPro" id="IPR052698">
    <property type="entry name" value="MoCofactor_Util/Proc"/>
</dbReference>
<comment type="caution">
    <text evidence="4">The sequence shown here is derived from an EMBL/GenBank/DDBJ whole genome shotgun (WGS) entry which is preliminary data.</text>
</comment>
<reference evidence="5 6" key="1">
    <citation type="journal article" date="2020" name="Cell Host Microbe">
        <title>Functional and Genomic Variation between Human-Derived Isolates of Lachnospiraceae Reveals Inter- and Intra-Species Diversity.</title>
        <authorList>
            <person name="Sorbara M.T."/>
            <person name="Littmann E.R."/>
            <person name="Fontana E."/>
            <person name="Moody T.U."/>
            <person name="Kohout C.E."/>
            <person name="Gjonbalaj M."/>
            <person name="Eaton V."/>
            <person name="Seok R."/>
            <person name="Leiner I.M."/>
            <person name="Pamer E.G."/>
        </authorList>
    </citation>
    <scope>NUCLEOTIDE SEQUENCE [LARGE SCALE GENOMIC DNA]</scope>
    <source>
        <strain evidence="4 5">MSK.17.11</strain>
        <strain evidence="3 6">MSK.17.38</strain>
    </source>
</reference>
<dbReference type="PANTHER" id="PTHR30388">
    <property type="entry name" value="ALDEHYDE OXIDOREDUCTASE MOLYBDENUM COFACTOR ASSEMBLY PROTEIN"/>
    <property type="match status" value="1"/>
</dbReference>
<dbReference type="Pfam" id="PF02625">
    <property type="entry name" value="XdhC_CoxI"/>
    <property type="match status" value="1"/>
</dbReference>
<dbReference type="PANTHER" id="PTHR30388:SF6">
    <property type="entry name" value="XANTHINE DEHYDROGENASE SUBUNIT A-RELATED"/>
    <property type="match status" value="1"/>
</dbReference>
<dbReference type="RefSeq" id="WP_173814903.1">
    <property type="nucleotide sequence ID" value="NZ_JAAITX010000006.1"/>
</dbReference>
<accession>A0A850HMM5</accession>
<evidence type="ECO:0000313" key="6">
    <source>
        <dbReference type="Proteomes" id="UP000701680"/>
    </source>
</evidence>
<dbReference type="InterPro" id="IPR036291">
    <property type="entry name" value="NAD(P)-bd_dom_sf"/>
</dbReference>
<feature type="domain" description="XdhC Rossmann" evidence="2">
    <location>
        <begin position="91"/>
        <end position="232"/>
    </location>
</feature>
<proteinExistence type="predicted"/>
<name>A0A850HMM5_9FIRM</name>
<evidence type="ECO:0000313" key="3">
    <source>
        <dbReference type="EMBL" id="NSK15096.1"/>
    </source>
</evidence>
<evidence type="ECO:0000259" key="2">
    <source>
        <dbReference type="Pfam" id="PF13478"/>
    </source>
</evidence>
<dbReference type="Proteomes" id="UP000528555">
    <property type="component" value="Unassembled WGS sequence"/>
</dbReference>
<dbReference type="Pfam" id="PF13478">
    <property type="entry name" value="XdhC_C"/>
    <property type="match status" value="1"/>
</dbReference>
<organism evidence="4 5">
    <name type="scientific">Dorea phocaeensis</name>
    <dbReference type="NCBI Taxonomy" id="2040291"/>
    <lineage>
        <taxon>Bacteria</taxon>
        <taxon>Bacillati</taxon>
        <taxon>Bacillota</taxon>
        <taxon>Clostridia</taxon>
        <taxon>Lachnospirales</taxon>
        <taxon>Lachnospiraceae</taxon>
        <taxon>Dorea</taxon>
    </lineage>
</organism>
<dbReference type="SUPFAM" id="SSF51735">
    <property type="entry name" value="NAD(P)-binding Rossmann-fold domains"/>
    <property type="match status" value="1"/>
</dbReference>
<evidence type="ECO:0000313" key="5">
    <source>
        <dbReference type="Proteomes" id="UP000528555"/>
    </source>
</evidence>
<reference evidence="4" key="2">
    <citation type="submission" date="2020-02" db="EMBL/GenBank/DDBJ databases">
        <authorList>
            <person name="Littmann E."/>
            <person name="Sorbara M."/>
        </authorList>
    </citation>
    <scope>NUCLEOTIDE SEQUENCE</scope>
    <source>
        <strain evidence="4">MSK.17.11</strain>
        <strain evidence="3">MSK.17.38</strain>
    </source>
</reference>
<dbReference type="AlphaFoldDB" id="A0A850HMM5"/>
<dbReference type="InterPro" id="IPR003777">
    <property type="entry name" value="XdhC_CoxI"/>
</dbReference>
<protein>
    <submittedName>
        <fullName evidence="4">Xanthine dehydrogenase</fullName>
    </submittedName>
</protein>
<keyword evidence="5" id="KW-1185">Reference proteome</keyword>
<sequence>MNRKYYEALYAYFKENQEEELLSLTYLEGKRVGEKYLVKASETGEKLKTAEGEEIEGIEGSQGIQGVTTGIKETSCGRVFAERICRTPVCVICGAGHVGLAMIRLAAFARFEVIVVEDRPVFADQARRAGAHRVICDSFEQGLAMIPGGRQVFFVVMTRGHRYDKDCLIEILKKPYAYAGMMASRGRAARMREHLLELGVEEAKTEALHTPIGLSIHAKTPEEIAISILAEMIEVKNRDGIGASCDREILEQIAKKEEKEPWALATIIRRAGSAPRDVGTKMLIKADGMTVGSIGGGCMEAEVIQAARLFLGKSDAVKIVTADMSKADAENEGMVCGGQIEVLLEVVR</sequence>
<dbReference type="Gene3D" id="3.40.50.720">
    <property type="entry name" value="NAD(P)-binding Rossmann-like Domain"/>
    <property type="match status" value="1"/>
</dbReference>